<keyword evidence="1" id="KW-0812">Transmembrane</keyword>
<evidence type="ECO:0000313" key="3">
    <source>
        <dbReference type="Proteomes" id="UP000782843"/>
    </source>
</evidence>
<reference evidence="2" key="1">
    <citation type="submission" date="2020-04" db="EMBL/GenBank/DDBJ databases">
        <authorList>
            <person name="Zhang T."/>
        </authorList>
    </citation>
    <scope>NUCLEOTIDE SEQUENCE</scope>
    <source>
        <strain evidence="2">HKST-UBA10</strain>
    </source>
</reference>
<gene>
    <name evidence="2" type="ORF">KC660_01570</name>
</gene>
<feature type="transmembrane region" description="Helical" evidence="1">
    <location>
        <begin position="21"/>
        <end position="47"/>
    </location>
</feature>
<reference evidence="2" key="2">
    <citation type="journal article" date="2021" name="Microbiome">
        <title>Successional dynamics and alternative stable states in a saline activated sludge microbial community over 9 years.</title>
        <authorList>
            <person name="Wang Y."/>
            <person name="Ye J."/>
            <person name="Ju F."/>
            <person name="Liu L."/>
            <person name="Boyd J.A."/>
            <person name="Deng Y."/>
            <person name="Parks D.H."/>
            <person name="Jiang X."/>
            <person name="Yin X."/>
            <person name="Woodcroft B.J."/>
            <person name="Tyson G.W."/>
            <person name="Hugenholtz P."/>
            <person name="Polz M.F."/>
            <person name="Zhang T."/>
        </authorList>
    </citation>
    <scope>NUCLEOTIDE SEQUENCE</scope>
    <source>
        <strain evidence="2">HKST-UBA10</strain>
    </source>
</reference>
<organism evidence="2 3">
    <name type="scientific">Candidatus Dojkabacteria bacterium</name>
    <dbReference type="NCBI Taxonomy" id="2099670"/>
    <lineage>
        <taxon>Bacteria</taxon>
        <taxon>Candidatus Dojkabacteria</taxon>
    </lineage>
</organism>
<proteinExistence type="predicted"/>
<dbReference type="AlphaFoldDB" id="A0A955RHV6"/>
<sequence>MENLEEALKQRNNKTSIFEKLRFYMIPLLILAIFLGVLFIGVVPSYFSIKDAKAEIVTKQSTLSSLQSKLSQIEALKQSESQINADLASINKAFPAELTSVSEFSLELEDDALGFKLEQTSISSGEDIKDKEKATFNSTDQVVLETRSLETNNEGKALFLAIPAKLELSGVFSDFLDYLQEVRGKDKFIDLTSVKVEFPPQDNQAQASSTKDWTRLNKTLSGGIENKSNWEYTIEVNSFSFAKDAFKDGAPPVLVTTSDFSDTISKTKQP</sequence>
<evidence type="ECO:0000256" key="1">
    <source>
        <dbReference type="SAM" id="Phobius"/>
    </source>
</evidence>
<accession>A0A955RHV6</accession>
<keyword evidence="1" id="KW-1133">Transmembrane helix</keyword>
<comment type="caution">
    <text evidence="2">The sequence shown here is derived from an EMBL/GenBank/DDBJ whole genome shotgun (WGS) entry which is preliminary data.</text>
</comment>
<name>A0A955RHV6_9BACT</name>
<protein>
    <submittedName>
        <fullName evidence="2">Uncharacterized protein</fullName>
    </submittedName>
</protein>
<evidence type="ECO:0000313" key="2">
    <source>
        <dbReference type="EMBL" id="MCA9382078.1"/>
    </source>
</evidence>
<dbReference type="EMBL" id="JAGQLG010000055">
    <property type="protein sequence ID" value="MCA9382078.1"/>
    <property type="molecule type" value="Genomic_DNA"/>
</dbReference>
<dbReference type="Proteomes" id="UP000782843">
    <property type="component" value="Unassembled WGS sequence"/>
</dbReference>
<keyword evidence="1" id="KW-0472">Membrane</keyword>